<accession>A0A8J2S0W1</accession>
<comment type="pathway">
    <text evidence="2">Protein modification; protein glycosylation.</text>
</comment>
<dbReference type="Proteomes" id="UP000789390">
    <property type="component" value="Unassembled WGS sequence"/>
</dbReference>
<sequence length="173" mass="20041">MTKYISIDIYGGCGPMKCIRGGNQNCDRLLYDYKFYIAAENSICPDYITEKFYRALEMGVIPVVYGGGDYSAYAPPHSYINAADFDTPQSLAEYLLLLDRNPRLYAKYLDWNKDWEVNKRKRLDGWCRLCEKLNEPKSPLNNLAVKIYVNMAKWFYDKVPCLSGTSIMKKYNS</sequence>
<dbReference type="UniPathway" id="UPA00378"/>
<keyword evidence="6 12" id="KW-0812">Transmembrane</keyword>
<keyword evidence="15" id="KW-1185">Reference proteome</keyword>
<dbReference type="Pfam" id="PF00852">
    <property type="entry name" value="Glyco_transf_10"/>
    <property type="match status" value="1"/>
</dbReference>
<feature type="domain" description="Fucosyltransferase C-terminal" evidence="13">
    <location>
        <begin position="1"/>
        <end position="139"/>
    </location>
</feature>
<dbReference type="InterPro" id="IPR038577">
    <property type="entry name" value="GT10-like_C_sf"/>
</dbReference>
<keyword evidence="9 12" id="KW-0333">Golgi apparatus</keyword>
<dbReference type="EMBL" id="CAKKLH010000304">
    <property type="protein sequence ID" value="CAH0110646.1"/>
    <property type="molecule type" value="Genomic_DNA"/>
</dbReference>
<evidence type="ECO:0000313" key="14">
    <source>
        <dbReference type="EMBL" id="CAH0110646.1"/>
    </source>
</evidence>
<dbReference type="EC" id="2.4.1.-" evidence="12"/>
<evidence type="ECO:0000256" key="9">
    <source>
        <dbReference type="ARBA" id="ARBA00023034"/>
    </source>
</evidence>
<evidence type="ECO:0000256" key="7">
    <source>
        <dbReference type="ARBA" id="ARBA00022968"/>
    </source>
</evidence>
<evidence type="ECO:0000256" key="3">
    <source>
        <dbReference type="ARBA" id="ARBA00008919"/>
    </source>
</evidence>
<evidence type="ECO:0000256" key="2">
    <source>
        <dbReference type="ARBA" id="ARBA00004922"/>
    </source>
</evidence>
<keyword evidence="8" id="KW-1133">Transmembrane helix</keyword>
<dbReference type="Gene3D" id="3.40.50.11660">
    <property type="entry name" value="Glycosyl transferase family 10, C-terminal domain"/>
    <property type="match status" value="1"/>
</dbReference>
<dbReference type="PANTHER" id="PTHR48438">
    <property type="entry name" value="ALPHA-(1,3)-FUCOSYLTRANSFERASE C-RELATED"/>
    <property type="match status" value="1"/>
</dbReference>
<evidence type="ECO:0000256" key="1">
    <source>
        <dbReference type="ARBA" id="ARBA00004447"/>
    </source>
</evidence>
<keyword evidence="4 12" id="KW-0328">Glycosyltransferase</keyword>
<comment type="similarity">
    <text evidence="3 12">Belongs to the glycosyltransferase 10 family.</text>
</comment>
<dbReference type="InterPro" id="IPR001503">
    <property type="entry name" value="Glyco_trans_10"/>
</dbReference>
<evidence type="ECO:0000256" key="8">
    <source>
        <dbReference type="ARBA" id="ARBA00022989"/>
    </source>
</evidence>
<name>A0A8J2S0W1_9CRUS</name>
<dbReference type="AlphaFoldDB" id="A0A8J2S0W1"/>
<dbReference type="GO" id="GO:0032580">
    <property type="term" value="C:Golgi cisterna membrane"/>
    <property type="evidence" value="ECO:0007669"/>
    <property type="project" value="UniProtKB-SubCell"/>
</dbReference>
<dbReference type="OrthoDB" id="427096at2759"/>
<keyword evidence="5 12" id="KW-0808">Transferase</keyword>
<dbReference type="SUPFAM" id="SSF53756">
    <property type="entry name" value="UDP-Glycosyltransferase/glycogen phosphorylase"/>
    <property type="match status" value="1"/>
</dbReference>
<proteinExistence type="inferred from homology"/>
<dbReference type="GO" id="GO:0008417">
    <property type="term" value="F:fucosyltransferase activity"/>
    <property type="evidence" value="ECO:0007669"/>
    <property type="project" value="InterPro"/>
</dbReference>
<dbReference type="InterPro" id="IPR055270">
    <property type="entry name" value="Glyco_tran_10_C"/>
</dbReference>
<evidence type="ECO:0000256" key="4">
    <source>
        <dbReference type="ARBA" id="ARBA00022676"/>
    </source>
</evidence>
<evidence type="ECO:0000256" key="12">
    <source>
        <dbReference type="RuleBase" id="RU003832"/>
    </source>
</evidence>
<evidence type="ECO:0000259" key="13">
    <source>
        <dbReference type="Pfam" id="PF00852"/>
    </source>
</evidence>
<reference evidence="14" key="1">
    <citation type="submission" date="2021-11" db="EMBL/GenBank/DDBJ databases">
        <authorList>
            <person name="Schell T."/>
        </authorList>
    </citation>
    <scope>NUCLEOTIDE SEQUENCE</scope>
    <source>
        <strain evidence="14">M5</strain>
    </source>
</reference>
<comment type="caution">
    <text evidence="14">The sequence shown here is derived from an EMBL/GenBank/DDBJ whole genome shotgun (WGS) entry which is preliminary data.</text>
</comment>
<keyword evidence="7" id="KW-0735">Signal-anchor</keyword>
<comment type="subcellular location">
    <subcellularLocation>
        <location evidence="1 12">Golgi apparatus</location>
        <location evidence="1 12">Golgi stack membrane</location>
        <topology evidence="1 12">Single-pass type II membrane protein</topology>
    </subcellularLocation>
</comment>
<evidence type="ECO:0000256" key="11">
    <source>
        <dbReference type="ARBA" id="ARBA00023180"/>
    </source>
</evidence>
<keyword evidence="11" id="KW-0325">Glycoprotein</keyword>
<evidence type="ECO:0000256" key="6">
    <source>
        <dbReference type="ARBA" id="ARBA00022692"/>
    </source>
</evidence>
<protein>
    <recommendedName>
        <fullName evidence="12">Fucosyltransferase</fullName>
        <ecNumber evidence="12">2.4.1.-</ecNumber>
    </recommendedName>
</protein>
<keyword evidence="10" id="KW-0472">Membrane</keyword>
<organism evidence="14 15">
    <name type="scientific">Daphnia galeata</name>
    <dbReference type="NCBI Taxonomy" id="27404"/>
    <lineage>
        <taxon>Eukaryota</taxon>
        <taxon>Metazoa</taxon>
        <taxon>Ecdysozoa</taxon>
        <taxon>Arthropoda</taxon>
        <taxon>Crustacea</taxon>
        <taxon>Branchiopoda</taxon>
        <taxon>Diplostraca</taxon>
        <taxon>Cladocera</taxon>
        <taxon>Anomopoda</taxon>
        <taxon>Daphniidae</taxon>
        <taxon>Daphnia</taxon>
    </lineage>
</organism>
<evidence type="ECO:0000256" key="10">
    <source>
        <dbReference type="ARBA" id="ARBA00023136"/>
    </source>
</evidence>
<dbReference type="PANTHER" id="PTHR48438:SF1">
    <property type="entry name" value="ALPHA-(1,3)-FUCOSYLTRANSFERASE C-RELATED"/>
    <property type="match status" value="1"/>
</dbReference>
<evidence type="ECO:0000313" key="15">
    <source>
        <dbReference type="Proteomes" id="UP000789390"/>
    </source>
</evidence>
<dbReference type="FunFam" id="3.40.50.11660:FF:000002">
    <property type="entry name" value="Alpha-(1,3)-fucosyltransferase"/>
    <property type="match status" value="1"/>
</dbReference>
<evidence type="ECO:0000256" key="5">
    <source>
        <dbReference type="ARBA" id="ARBA00022679"/>
    </source>
</evidence>
<gene>
    <name evidence="14" type="ORF">DGAL_LOCUS14237</name>
</gene>